<proteinExistence type="predicted"/>
<reference evidence="2" key="1">
    <citation type="journal article" date="2013" name="Genome Announc.">
        <title>Draft genome sequence of the basidiomycetous yeast-like fungus Pseudozyma hubeiensis SY62, which produces an abundant amount of the biosurfactant mannosylerythritol lipids.</title>
        <authorList>
            <person name="Konishi M."/>
            <person name="Hatada Y."/>
            <person name="Horiuchi J."/>
        </authorList>
    </citation>
    <scope>NUCLEOTIDE SEQUENCE [LARGE SCALE GENOMIC DNA]</scope>
    <source>
        <strain evidence="2">SY62</strain>
    </source>
</reference>
<dbReference type="RefSeq" id="XP_012193414.1">
    <property type="nucleotide sequence ID" value="XM_012338024.1"/>
</dbReference>
<dbReference type="Proteomes" id="UP000014071">
    <property type="component" value="Unassembled WGS sequence"/>
</dbReference>
<sequence>MMMRFYAKLCSEAQRDFRVERRKRNSALFRCCRCADFFSDRNAAALLPESSRVSHAKLQQWSARLRSLGFPGISPKRRHIVKDVRSDFHTTLYKKRWHSRIRDRRHVGRQYERKPKTLDCLQAAAKLNQRRARSRSSFQPSIHRIELCK</sequence>
<keyword evidence="2" id="KW-1185">Reference proteome</keyword>
<evidence type="ECO:0000313" key="2">
    <source>
        <dbReference type="Proteomes" id="UP000014071"/>
    </source>
</evidence>
<dbReference type="EMBL" id="DF238833">
    <property type="protein sequence ID" value="GAC99827.1"/>
    <property type="molecule type" value="Genomic_DNA"/>
</dbReference>
<organism evidence="1 2">
    <name type="scientific">Pseudozyma hubeiensis (strain SY62)</name>
    <name type="common">Yeast</name>
    <dbReference type="NCBI Taxonomy" id="1305764"/>
    <lineage>
        <taxon>Eukaryota</taxon>
        <taxon>Fungi</taxon>
        <taxon>Dikarya</taxon>
        <taxon>Basidiomycota</taxon>
        <taxon>Ustilaginomycotina</taxon>
        <taxon>Ustilaginomycetes</taxon>
        <taxon>Ustilaginales</taxon>
        <taxon>Ustilaginaceae</taxon>
        <taxon>Pseudozyma</taxon>
    </lineage>
</organism>
<protein>
    <submittedName>
        <fullName evidence="1">ARS binding protein Abp2</fullName>
    </submittedName>
</protein>
<evidence type="ECO:0000313" key="1">
    <source>
        <dbReference type="EMBL" id="GAC99827.1"/>
    </source>
</evidence>
<gene>
    <name evidence="1" type="ORF">PHSY_007430</name>
</gene>
<accession>R9PF32</accession>
<dbReference type="AlphaFoldDB" id="R9PF32"/>
<name>R9PF32_PSEHS</name>
<dbReference type="GeneID" id="24112693"/>
<dbReference type="HOGENOM" id="CLU_1750515_0_0_1"/>